<organism evidence="4 5">
    <name type="scientific">Tsuneonella flava</name>
    <dbReference type="NCBI Taxonomy" id="2055955"/>
    <lineage>
        <taxon>Bacteria</taxon>
        <taxon>Pseudomonadati</taxon>
        <taxon>Pseudomonadota</taxon>
        <taxon>Alphaproteobacteria</taxon>
        <taxon>Sphingomonadales</taxon>
        <taxon>Erythrobacteraceae</taxon>
        <taxon>Tsuneonella</taxon>
    </lineage>
</organism>
<dbReference type="SUPFAM" id="SSF55073">
    <property type="entry name" value="Nucleotide cyclase"/>
    <property type="match status" value="1"/>
</dbReference>
<proteinExistence type="predicted"/>
<keyword evidence="5" id="KW-1185">Reference proteome</keyword>
<dbReference type="EMBL" id="CP061510">
    <property type="protein sequence ID" value="QSB44885.1"/>
    <property type="molecule type" value="Genomic_DNA"/>
</dbReference>
<dbReference type="InterPro" id="IPR052163">
    <property type="entry name" value="DGC-Regulatory_Protein"/>
</dbReference>
<dbReference type="PANTHER" id="PTHR46663">
    <property type="entry name" value="DIGUANYLATE CYCLASE DGCT-RELATED"/>
    <property type="match status" value="1"/>
</dbReference>
<dbReference type="Gene3D" id="3.30.70.270">
    <property type="match status" value="1"/>
</dbReference>
<dbReference type="InterPro" id="IPR003660">
    <property type="entry name" value="HAMP_dom"/>
</dbReference>
<name>A0ABX7K9F0_9SPHN</name>
<accession>A0ABX7K9F0</accession>
<dbReference type="PROSITE" id="PS50887">
    <property type="entry name" value="GGDEF"/>
    <property type="match status" value="1"/>
</dbReference>
<dbReference type="Pfam" id="PF17152">
    <property type="entry name" value="CHASE8"/>
    <property type="match status" value="1"/>
</dbReference>
<protein>
    <submittedName>
        <fullName evidence="4">Diguanylate cyclase</fullName>
    </submittedName>
</protein>
<evidence type="ECO:0000313" key="5">
    <source>
        <dbReference type="Proteomes" id="UP000663637"/>
    </source>
</evidence>
<gene>
    <name evidence="4" type="ORF">IDJ81_01540</name>
</gene>
<dbReference type="PANTHER" id="PTHR46663:SF2">
    <property type="entry name" value="GGDEF DOMAIN-CONTAINING PROTEIN"/>
    <property type="match status" value="1"/>
</dbReference>
<dbReference type="NCBIfam" id="TIGR00254">
    <property type="entry name" value="GGDEF"/>
    <property type="match status" value="1"/>
</dbReference>
<evidence type="ECO:0000259" key="2">
    <source>
        <dbReference type="PROSITE" id="PS50885"/>
    </source>
</evidence>
<feature type="domain" description="HAMP" evidence="2">
    <location>
        <begin position="180"/>
        <end position="233"/>
    </location>
</feature>
<evidence type="ECO:0000259" key="3">
    <source>
        <dbReference type="PROSITE" id="PS50887"/>
    </source>
</evidence>
<dbReference type="SMART" id="SM00267">
    <property type="entry name" value="GGDEF"/>
    <property type="match status" value="1"/>
</dbReference>
<dbReference type="InterPro" id="IPR043128">
    <property type="entry name" value="Rev_trsase/Diguanyl_cyclase"/>
</dbReference>
<evidence type="ECO:0000256" key="1">
    <source>
        <dbReference type="SAM" id="Phobius"/>
    </source>
</evidence>
<dbReference type="Proteomes" id="UP000663637">
    <property type="component" value="Chromosome"/>
</dbReference>
<keyword evidence="1" id="KW-1133">Transmembrane helix</keyword>
<dbReference type="InterPro" id="IPR029787">
    <property type="entry name" value="Nucleotide_cyclase"/>
</dbReference>
<dbReference type="Pfam" id="PF00990">
    <property type="entry name" value="GGDEF"/>
    <property type="match status" value="1"/>
</dbReference>
<reference evidence="4 5" key="1">
    <citation type="submission" date="2020-09" db="EMBL/GenBank/DDBJ databases">
        <title>Complete genome sequence of altererythrobacter flavus SS-21NJ, isolated from Dongying oil sludge in Shandong province.</title>
        <authorList>
            <person name="Sun S."/>
            <person name="Zhang Z."/>
        </authorList>
    </citation>
    <scope>NUCLEOTIDE SEQUENCE [LARGE SCALE GENOMIC DNA]</scope>
    <source>
        <strain evidence="4 5">SS-21NJ</strain>
    </source>
</reference>
<feature type="transmembrane region" description="Helical" evidence="1">
    <location>
        <begin position="149"/>
        <end position="170"/>
    </location>
</feature>
<dbReference type="CDD" id="cd01949">
    <property type="entry name" value="GGDEF"/>
    <property type="match status" value="1"/>
</dbReference>
<feature type="domain" description="GGDEF" evidence="3">
    <location>
        <begin position="276"/>
        <end position="410"/>
    </location>
</feature>
<dbReference type="PROSITE" id="PS50885">
    <property type="entry name" value="HAMP"/>
    <property type="match status" value="1"/>
</dbReference>
<keyword evidence="1" id="KW-0812">Transmembrane</keyword>
<dbReference type="InterPro" id="IPR000160">
    <property type="entry name" value="GGDEF_dom"/>
</dbReference>
<sequence>MEKQRRSPPLNKVLAGVHRRLVLIAVSLASLALLTGSTMAMHEYLDRNLHLIAGTVAYTVEPAIIFQDMEAARDGTVSVASNEIVDRLIVVDPSGRELVNFEKPNESFLPRTVIEFANNLLWPQPVRQSITHNGRIVGEVYAFGSAVSIVYFLLSGLLITLCCVGIALLASTMLARKLRAGVTDPLSHAVEVARSVRVERAFDRRVPAPGIAEVDDFVEDFNALLSEMHGWYTGLTEQNEQLTRKAMHDTLTGLGNRALFDQQLGIAIAKADQSEGCFAVLFLDGDGFKQINDSHGHTAGDAVLMELASRLRGCIRKVDGAYRLGGDEFAIILASPVSKPEIDYIVERISEAMEPEIETPSGALVRISMSVGFSLYPDDGRASGELMQKADEAMYNHKSRKRNDDYAYSH</sequence>
<evidence type="ECO:0000313" key="4">
    <source>
        <dbReference type="EMBL" id="QSB44885.1"/>
    </source>
</evidence>
<dbReference type="RefSeq" id="WP_205443042.1">
    <property type="nucleotide sequence ID" value="NZ_CP061510.1"/>
</dbReference>
<keyword evidence="1" id="KW-0472">Membrane</keyword>
<feature type="transmembrane region" description="Helical" evidence="1">
    <location>
        <begin position="21"/>
        <end position="41"/>
    </location>
</feature>
<dbReference type="InterPro" id="IPR033417">
    <property type="entry name" value="CHASE8"/>
</dbReference>